<dbReference type="Pfam" id="PF13676">
    <property type="entry name" value="TIR_2"/>
    <property type="match status" value="1"/>
</dbReference>
<name>A0A9W6CG17_9FIRM</name>
<dbReference type="RefSeq" id="WP_191427709.1">
    <property type="nucleotide sequence ID" value="NZ_BSCH01000012.1"/>
</dbReference>
<accession>A0A9W6CG17</accession>
<feature type="domain" description="SEFIR" evidence="1">
    <location>
        <begin position="137"/>
        <end position="273"/>
    </location>
</feature>
<protein>
    <recommendedName>
        <fullName evidence="1">SEFIR domain-containing protein</fullName>
    </recommendedName>
</protein>
<reference evidence="2" key="3">
    <citation type="journal article" date="2023" name="Int. J. Syst. Evol. Microbiol.">
        <title>Sellimonas catena sp. nov., isolated from human faeces.</title>
        <authorList>
            <person name="Hisatomi A."/>
            <person name="Ohkuma M."/>
            <person name="Sakamoto M."/>
        </authorList>
    </citation>
    <scope>NUCLEOTIDE SEQUENCE</scope>
    <source>
        <strain evidence="2">18CBH55</strain>
    </source>
</reference>
<dbReference type="Gene3D" id="3.40.50.10140">
    <property type="entry name" value="Toll/interleukin-1 receptor homology (TIR) domain"/>
    <property type="match status" value="1"/>
</dbReference>
<sequence>MLNLIITSQEDFWKKSPVFFQKDRSLTEYILPEFKERYGDFSSISIQDIVNFPCVFAYEKPLKQDALIGRITNIQVQQTNIRLDYSLTEERICYDDLSQLTNLLDMGTWEWNRTHWTIKKANLEDLKPYFSSKKKNNPTVFISYSWNPPENQKNVFSLIEKLEKDSIHVIYDKKDLHPGQDMNYFMEQALSLREVDAVIIVCNSDYAQKANSRSGGVGYESGLILNQIRNEPLQDRYIPVASERTDKGELPLPDFLKSRNCIDLTAENGYDCLKKAIYDVAGRDDKL</sequence>
<reference evidence="2" key="2">
    <citation type="submission" date="2022-11" db="EMBL/GenBank/DDBJ databases">
        <title>Draft genome sequence of Sellimonas catena strain 18CBH55.</title>
        <authorList>
            <person name="Atsushi H."/>
            <person name="Moriya O."/>
            <person name="Mitsuo S."/>
        </authorList>
    </citation>
    <scope>NUCLEOTIDE SEQUENCE</scope>
    <source>
        <strain evidence="2">18CBH55</strain>
    </source>
</reference>
<dbReference type="SUPFAM" id="SSF52200">
    <property type="entry name" value="Toll/Interleukin receptor TIR domain"/>
    <property type="match status" value="1"/>
</dbReference>
<proteinExistence type="predicted"/>
<dbReference type="InterPro" id="IPR035897">
    <property type="entry name" value="Toll_tir_struct_dom_sf"/>
</dbReference>
<organism evidence="2 3">
    <name type="scientific">Sellimonas catena</name>
    <dbReference type="NCBI Taxonomy" id="2994035"/>
    <lineage>
        <taxon>Bacteria</taxon>
        <taxon>Bacillati</taxon>
        <taxon>Bacillota</taxon>
        <taxon>Clostridia</taxon>
        <taxon>Lachnospirales</taxon>
        <taxon>Lachnospiraceae</taxon>
        <taxon>Sellimonas</taxon>
    </lineage>
</organism>
<dbReference type="EMBL" id="BSCH01000012">
    <property type="protein sequence ID" value="GLG90597.1"/>
    <property type="molecule type" value="Genomic_DNA"/>
</dbReference>
<dbReference type="InterPro" id="IPR013568">
    <property type="entry name" value="SEFIR_dom"/>
</dbReference>
<dbReference type="AlphaFoldDB" id="A0A9W6CG17"/>
<evidence type="ECO:0000259" key="1">
    <source>
        <dbReference type="PROSITE" id="PS51534"/>
    </source>
</evidence>
<dbReference type="InterPro" id="IPR000157">
    <property type="entry name" value="TIR_dom"/>
</dbReference>
<evidence type="ECO:0000313" key="3">
    <source>
        <dbReference type="Proteomes" id="UP001145094"/>
    </source>
</evidence>
<gene>
    <name evidence="2" type="ORF">Selli2_20240</name>
</gene>
<dbReference type="GO" id="GO:0007165">
    <property type="term" value="P:signal transduction"/>
    <property type="evidence" value="ECO:0007669"/>
    <property type="project" value="InterPro"/>
</dbReference>
<dbReference type="Proteomes" id="UP001145094">
    <property type="component" value="Unassembled WGS sequence"/>
</dbReference>
<dbReference type="PROSITE" id="PS51534">
    <property type="entry name" value="SEFIR"/>
    <property type="match status" value="1"/>
</dbReference>
<evidence type="ECO:0000313" key="2">
    <source>
        <dbReference type="EMBL" id="GLG90597.1"/>
    </source>
</evidence>
<reference evidence="2" key="1">
    <citation type="submission" date="2022-11" db="EMBL/GenBank/DDBJ databases">
        <title>Draft genome sequence of Sellimonas catena strain 18CBH55.</title>
        <authorList>
            <person name="Hisatomi A."/>
            <person name="Ohkuma M."/>
            <person name="Sakamoto M."/>
        </authorList>
    </citation>
    <scope>NUCLEOTIDE SEQUENCE</scope>
    <source>
        <strain evidence="2">18CBH55</strain>
    </source>
</reference>
<comment type="caution">
    <text evidence="2">The sequence shown here is derived from an EMBL/GenBank/DDBJ whole genome shotgun (WGS) entry which is preliminary data.</text>
</comment>